<dbReference type="InterPro" id="IPR010335">
    <property type="entry name" value="Mesothelin"/>
</dbReference>
<evidence type="ECO:0000256" key="7">
    <source>
        <dbReference type="SAM" id="MobiDB-lite"/>
    </source>
</evidence>
<feature type="region of interest" description="Disordered" evidence="7">
    <location>
        <begin position="48"/>
        <end position="74"/>
    </location>
</feature>
<keyword evidence="6" id="KW-0325">Glycoprotein</keyword>
<feature type="region of interest" description="Disordered" evidence="7">
    <location>
        <begin position="142"/>
        <end position="171"/>
    </location>
</feature>
<proteinExistence type="inferred from homology"/>
<dbReference type="PANTHER" id="PTHR23412:SF6">
    <property type="entry name" value="MESOTHELIN"/>
    <property type="match status" value="1"/>
</dbReference>
<reference evidence="9" key="1">
    <citation type="submission" date="2025-08" db="UniProtKB">
        <authorList>
            <consortium name="RefSeq"/>
        </authorList>
    </citation>
    <scope>IDENTIFICATION</scope>
</reference>
<keyword evidence="4" id="KW-0130">Cell adhesion</keyword>
<keyword evidence="8" id="KW-1185">Reference proteome</keyword>
<organism evidence="8 9">
    <name type="scientific">Galeopterus variegatus</name>
    <name type="common">Malayan flying lemur</name>
    <name type="synonym">Cynocephalus variegatus</name>
    <dbReference type="NCBI Taxonomy" id="482537"/>
    <lineage>
        <taxon>Eukaryota</taxon>
        <taxon>Metazoa</taxon>
        <taxon>Chordata</taxon>
        <taxon>Craniata</taxon>
        <taxon>Vertebrata</taxon>
        <taxon>Euteleostomi</taxon>
        <taxon>Mammalia</taxon>
        <taxon>Eutheria</taxon>
        <taxon>Euarchontoglires</taxon>
        <taxon>Dermoptera</taxon>
        <taxon>Cynocephalidae</taxon>
        <taxon>Galeopterus</taxon>
    </lineage>
</organism>
<evidence type="ECO:0000256" key="1">
    <source>
        <dbReference type="ARBA" id="ARBA00004370"/>
    </source>
</evidence>
<comment type="subcellular location">
    <subcellularLocation>
        <location evidence="1">Membrane</location>
    </subcellularLocation>
</comment>
<keyword evidence="3" id="KW-0732">Signal</keyword>
<evidence type="ECO:0000256" key="4">
    <source>
        <dbReference type="ARBA" id="ARBA00022889"/>
    </source>
</evidence>
<evidence type="ECO:0000256" key="5">
    <source>
        <dbReference type="ARBA" id="ARBA00023136"/>
    </source>
</evidence>
<evidence type="ECO:0000313" key="8">
    <source>
        <dbReference type="Proteomes" id="UP000694923"/>
    </source>
</evidence>
<dbReference type="InterPro" id="IPR026664">
    <property type="entry name" value="Stereocilin-rel"/>
</dbReference>
<evidence type="ECO:0000256" key="2">
    <source>
        <dbReference type="ARBA" id="ARBA00011016"/>
    </source>
</evidence>
<dbReference type="GeneID" id="103588780"/>
<accession>A0ABM0QKB4</accession>
<evidence type="ECO:0000256" key="6">
    <source>
        <dbReference type="ARBA" id="ARBA00023180"/>
    </source>
</evidence>
<feature type="region of interest" description="Disordered" evidence="7">
    <location>
        <begin position="92"/>
        <end position="124"/>
    </location>
</feature>
<dbReference type="Pfam" id="PF06060">
    <property type="entry name" value="Mesothelin"/>
    <property type="match status" value="1"/>
</dbReference>
<dbReference type="PANTHER" id="PTHR23412">
    <property type="entry name" value="STEREOCILIN RELATED"/>
    <property type="match status" value="1"/>
</dbReference>
<dbReference type="RefSeq" id="XP_008568805.1">
    <property type="nucleotide sequence ID" value="XM_008570583.1"/>
</dbReference>
<protein>
    <submittedName>
        <fullName evidence="9">Mesothelin-like</fullName>
    </submittedName>
</protein>
<evidence type="ECO:0000313" key="9">
    <source>
        <dbReference type="RefSeq" id="XP_008568805.1"/>
    </source>
</evidence>
<comment type="similarity">
    <text evidence="2">Belongs to the mesothelin family.</text>
</comment>
<sequence>MKHLGYSSNPHPWPWDMHQGAYNPKTLGVLAPDVLLWPGIMALASQSQEDGANHGRLPGRGNPEQRPSDCRFPEGAGLESRAVAQTCVRQVPVKLRPGSPPGPHKPGPESSRAQTVARPQKQLDSGSTCTLEYLGLEVAEPKVQLSPSSSSSGGAGHSRRGQQALCPQEQEAESLDQAVANVSDFASLSPGLLLGFTCVIVSDLSAERVQELAIALGKKNVTLHADQLRCLARRLSEHRVPEDLDTFPLDMLLFLDPAAFPGPQACAHFFSRVSKANVDVLPQRAPERQRLLPAALACLGVRGSRVSKADVQALGGLACDLPGHFVAHSAEALLPRLAGCSGPLDQDQQEAARVALQGGGPPYGPPSRWSVSTLEALQGLLPLLDQTVIHSIPKGVMTAWLQRTYRDPYWQWPEQRTVVLPRLRRDTKKGACPPGREVRLVDVELVLYEEWEMEACVHGALLATQMDRVNMMPFTYQQLDLFKRKLDEIYPQGYPESLIQRLSYFFLRMRPEDIYKWNVTSLEMVKDLIRVSKGRKMDAQVAALIARYVAGRGQLDKDTLDALATFRPMYLCFLSPTQLDFVKPSVLWAVGPQDLDACSPRQLDLLYPKAHFTFQNMSGQEYFMKVKYFLGGAPTEDLQALSEQNVNMDIATFKTLRKDAVVRLTVAEVQNLLGPHLAGLKAEEENSPVRDWVSWQPQEALDSLGLGLRGGVPNGYFVLDLDSREALSRGSCHLGPGPALFAIPALLPAWTLS</sequence>
<gene>
    <name evidence="9" type="primary">LOC103588780</name>
</gene>
<name>A0ABM0QKB4_GALVR</name>
<evidence type="ECO:0000256" key="3">
    <source>
        <dbReference type="ARBA" id="ARBA00022729"/>
    </source>
</evidence>
<dbReference type="Proteomes" id="UP000694923">
    <property type="component" value="Unplaced"/>
</dbReference>
<keyword evidence="5" id="KW-0472">Membrane</keyword>
<dbReference type="Gene3D" id="1.20.970.40">
    <property type="match status" value="1"/>
</dbReference>